<dbReference type="AlphaFoldDB" id="A0A8J6LKN3"/>
<name>A0A8J6LKN3_TENMO</name>
<keyword evidence="2" id="KW-1185">Reference proteome</keyword>
<accession>A0A8J6LKN3</accession>
<evidence type="ECO:0000313" key="2">
    <source>
        <dbReference type="Proteomes" id="UP000719412"/>
    </source>
</evidence>
<protein>
    <submittedName>
        <fullName evidence="1">Uncharacterized protein</fullName>
    </submittedName>
</protein>
<organism evidence="1 2">
    <name type="scientific">Tenebrio molitor</name>
    <name type="common">Yellow mealworm beetle</name>
    <dbReference type="NCBI Taxonomy" id="7067"/>
    <lineage>
        <taxon>Eukaryota</taxon>
        <taxon>Metazoa</taxon>
        <taxon>Ecdysozoa</taxon>
        <taxon>Arthropoda</taxon>
        <taxon>Hexapoda</taxon>
        <taxon>Insecta</taxon>
        <taxon>Pterygota</taxon>
        <taxon>Neoptera</taxon>
        <taxon>Endopterygota</taxon>
        <taxon>Coleoptera</taxon>
        <taxon>Polyphaga</taxon>
        <taxon>Cucujiformia</taxon>
        <taxon>Tenebrionidae</taxon>
        <taxon>Tenebrio</taxon>
    </lineage>
</organism>
<dbReference type="EMBL" id="JABDTM020004542">
    <property type="protein sequence ID" value="KAH0822052.1"/>
    <property type="molecule type" value="Genomic_DNA"/>
</dbReference>
<sequence>MRDHEKSSCVDGKKRKKNTTRCTDKAHAAVSGSSFVNFDKNCHRADSADNCGDYAVLNGRVRVPFVGLKMSHLDEYSIGFFDGDDQTTTRRRHRVMENAIARTARVHEGSPAASCMKFRESKRLIGTSDGDRARTR</sequence>
<dbReference type="Proteomes" id="UP000719412">
    <property type="component" value="Unassembled WGS sequence"/>
</dbReference>
<reference evidence="1" key="2">
    <citation type="submission" date="2021-08" db="EMBL/GenBank/DDBJ databases">
        <authorList>
            <person name="Eriksson T."/>
        </authorList>
    </citation>
    <scope>NUCLEOTIDE SEQUENCE</scope>
    <source>
        <strain evidence="1">Stoneville</strain>
        <tissue evidence="1">Whole head</tissue>
    </source>
</reference>
<reference evidence="1" key="1">
    <citation type="journal article" date="2020" name="J Insects Food Feed">
        <title>The yellow mealworm (Tenebrio molitor) genome: a resource for the emerging insects as food and feed industry.</title>
        <authorList>
            <person name="Eriksson T."/>
            <person name="Andere A."/>
            <person name="Kelstrup H."/>
            <person name="Emery V."/>
            <person name="Picard C."/>
        </authorList>
    </citation>
    <scope>NUCLEOTIDE SEQUENCE</scope>
    <source>
        <strain evidence="1">Stoneville</strain>
        <tissue evidence="1">Whole head</tissue>
    </source>
</reference>
<gene>
    <name evidence="1" type="ORF">GEV33_000739</name>
</gene>
<proteinExistence type="predicted"/>
<comment type="caution">
    <text evidence="1">The sequence shown here is derived from an EMBL/GenBank/DDBJ whole genome shotgun (WGS) entry which is preliminary data.</text>
</comment>
<evidence type="ECO:0000313" key="1">
    <source>
        <dbReference type="EMBL" id="KAH0822052.1"/>
    </source>
</evidence>